<evidence type="ECO:0000313" key="3">
    <source>
        <dbReference type="Proteomes" id="UP001601442"/>
    </source>
</evidence>
<reference evidence="2 3" key="1">
    <citation type="submission" date="2024-10" db="EMBL/GenBank/DDBJ databases">
        <title>The Natural Products Discovery Center: Release of the First 8490 Sequenced Strains for Exploring Actinobacteria Biosynthetic Diversity.</title>
        <authorList>
            <person name="Kalkreuter E."/>
            <person name="Kautsar S.A."/>
            <person name="Yang D."/>
            <person name="Bader C.D."/>
            <person name="Teijaro C.N."/>
            <person name="Fluegel L."/>
            <person name="Davis C.M."/>
            <person name="Simpson J.R."/>
            <person name="Lauterbach L."/>
            <person name="Steele A.D."/>
            <person name="Gui C."/>
            <person name="Meng S."/>
            <person name="Li G."/>
            <person name="Viehrig K."/>
            <person name="Ye F."/>
            <person name="Su P."/>
            <person name="Kiefer A.F."/>
            <person name="Nichols A."/>
            <person name="Cepeda A.J."/>
            <person name="Yan W."/>
            <person name="Fan B."/>
            <person name="Jiang Y."/>
            <person name="Adhikari A."/>
            <person name="Zheng C.-J."/>
            <person name="Schuster L."/>
            <person name="Cowan T.M."/>
            <person name="Smanski M.J."/>
            <person name="Chevrette M.G."/>
            <person name="De Carvalho L.P.S."/>
            <person name="Shen B."/>
        </authorList>
    </citation>
    <scope>NUCLEOTIDE SEQUENCE [LARGE SCALE GENOMIC DNA]</scope>
    <source>
        <strain evidence="2 3">NPDC004119</strain>
    </source>
</reference>
<dbReference type="InterPro" id="IPR025334">
    <property type="entry name" value="DUF4240"/>
</dbReference>
<name>A0ABW6PBQ2_9NOCA</name>
<dbReference type="Proteomes" id="UP001601442">
    <property type="component" value="Unassembled WGS sequence"/>
</dbReference>
<dbReference type="EMBL" id="JBIAMT010000006">
    <property type="protein sequence ID" value="MFF0500593.1"/>
    <property type="molecule type" value="Genomic_DNA"/>
</dbReference>
<evidence type="ECO:0000313" key="2">
    <source>
        <dbReference type="EMBL" id="MFF0500593.1"/>
    </source>
</evidence>
<comment type="caution">
    <text evidence="2">The sequence shown here is derived from an EMBL/GenBank/DDBJ whole genome shotgun (WGS) entry which is preliminary data.</text>
</comment>
<protein>
    <submittedName>
        <fullName evidence="2">DUF4240 domain-containing protein</fullName>
    </submittedName>
</protein>
<dbReference type="RefSeq" id="WP_387400053.1">
    <property type="nucleotide sequence ID" value="NZ_JBIAMT010000006.1"/>
</dbReference>
<dbReference type="Pfam" id="PF14024">
    <property type="entry name" value="DUF4240"/>
    <property type="match status" value="1"/>
</dbReference>
<sequence length="167" mass="18823">MDNDAFWVLIETSREHSADCDERTVYLRNQLATLPVEEIAHFDILLSDACIALDSAELVELARQIYGGPVHDDLFNDFKLWIIGLGRDTFARVLGDPAQVMTLPGVGSQEDDPDPSWEELGYVANYAFLRKHGVDDEADDDRRGDLDAEFDDVVNNLRNEVGRRVVN</sequence>
<evidence type="ECO:0000259" key="1">
    <source>
        <dbReference type="Pfam" id="PF14024"/>
    </source>
</evidence>
<accession>A0ABW6PBQ2</accession>
<keyword evidence="3" id="KW-1185">Reference proteome</keyword>
<gene>
    <name evidence="2" type="ORF">ACFYU5_29640</name>
</gene>
<organism evidence="2 3">
    <name type="scientific">Nocardia aobensis</name>
    <dbReference type="NCBI Taxonomy" id="257277"/>
    <lineage>
        <taxon>Bacteria</taxon>
        <taxon>Bacillati</taxon>
        <taxon>Actinomycetota</taxon>
        <taxon>Actinomycetes</taxon>
        <taxon>Mycobacteriales</taxon>
        <taxon>Nocardiaceae</taxon>
        <taxon>Nocardia</taxon>
    </lineage>
</organism>
<feature type="domain" description="DUF4240" evidence="1">
    <location>
        <begin position="1"/>
        <end position="128"/>
    </location>
</feature>
<proteinExistence type="predicted"/>